<reference evidence="2 3" key="1">
    <citation type="submission" date="2020-01" db="EMBL/GenBank/DDBJ databases">
        <authorList>
            <person name="Lee S.D."/>
        </authorList>
    </citation>
    <scope>NUCLEOTIDE SEQUENCE [LARGE SCALE GENOMIC DNA]</scope>
    <source>
        <strain evidence="2 3">SAP-1</strain>
    </source>
</reference>
<keyword evidence="1" id="KW-0732">Signal</keyword>
<evidence type="ECO:0000256" key="1">
    <source>
        <dbReference type="SAM" id="SignalP"/>
    </source>
</evidence>
<feature type="signal peptide" evidence="1">
    <location>
        <begin position="1"/>
        <end position="21"/>
    </location>
</feature>
<evidence type="ECO:0000313" key="2">
    <source>
        <dbReference type="EMBL" id="NMP28888.1"/>
    </source>
</evidence>
<dbReference type="EMBL" id="JAADJU010000011">
    <property type="protein sequence ID" value="NMP28888.1"/>
    <property type="molecule type" value="Genomic_DNA"/>
</dbReference>
<name>A0A848MK73_9GAMM</name>
<dbReference type="RefSeq" id="WP_169404607.1">
    <property type="nucleotide sequence ID" value="NZ_JAADJU010000011.1"/>
</dbReference>
<gene>
    <name evidence="2" type="ORF">GW590_18680</name>
</gene>
<reference evidence="2 3" key="2">
    <citation type="submission" date="2020-06" db="EMBL/GenBank/DDBJ databases">
        <title>Polyphasic characterization of a Rahnella strain isolated from tree sap.</title>
        <authorList>
            <person name="Kim I.S."/>
        </authorList>
    </citation>
    <scope>NUCLEOTIDE SEQUENCE [LARGE SCALE GENOMIC DNA]</scope>
    <source>
        <strain evidence="2 3">SAP-1</strain>
    </source>
</reference>
<keyword evidence="3" id="KW-1185">Reference proteome</keyword>
<evidence type="ECO:0000313" key="3">
    <source>
        <dbReference type="Proteomes" id="UP000585363"/>
    </source>
</evidence>
<organism evidence="2 3">
    <name type="scientific">Rouxiella aceris</name>
    <dbReference type="NCBI Taxonomy" id="2703884"/>
    <lineage>
        <taxon>Bacteria</taxon>
        <taxon>Pseudomonadati</taxon>
        <taxon>Pseudomonadota</taxon>
        <taxon>Gammaproteobacteria</taxon>
        <taxon>Enterobacterales</taxon>
        <taxon>Yersiniaceae</taxon>
        <taxon>Rouxiella</taxon>
    </lineage>
</organism>
<dbReference type="PROSITE" id="PS51257">
    <property type="entry name" value="PROKAR_LIPOPROTEIN"/>
    <property type="match status" value="1"/>
</dbReference>
<dbReference type="Proteomes" id="UP000585363">
    <property type="component" value="Unassembled WGS sequence"/>
</dbReference>
<accession>A0A848MK73</accession>
<dbReference type="AlphaFoldDB" id="A0A848MK73"/>
<protein>
    <recommendedName>
        <fullName evidence="4">Lysozyme inhibitor</fullName>
    </recommendedName>
</protein>
<comment type="caution">
    <text evidence="2">The sequence shown here is derived from an EMBL/GenBank/DDBJ whole genome shotgun (WGS) entry which is preliminary data.</text>
</comment>
<proteinExistence type="predicted"/>
<evidence type="ECO:0008006" key="4">
    <source>
        <dbReference type="Google" id="ProtNLM"/>
    </source>
</evidence>
<feature type="chain" id="PRO_5032753593" description="Lysozyme inhibitor" evidence="1">
    <location>
        <begin position="22"/>
        <end position="121"/>
    </location>
</feature>
<sequence>MSRLVAFIAVLLTFTSCSAYAVTTYKCVLTHSIQGTDGNDSAQVVNKDARVYDAGNTFSFSPDGSKMVTSPELTDIIGQNDQPMKAGTADNLMYIHVKNSFVIATETEGYIYGDCVEVVGK</sequence>